<evidence type="ECO:0000256" key="1">
    <source>
        <dbReference type="SAM" id="MobiDB-lite"/>
    </source>
</evidence>
<keyword evidence="5" id="KW-1185">Reference proteome</keyword>
<dbReference type="Pfam" id="PF22486">
    <property type="entry name" value="MATH_2"/>
    <property type="match status" value="1"/>
</dbReference>
<comment type="caution">
    <text evidence="4">The sequence shown here is derived from an EMBL/GenBank/DDBJ whole genome shotgun (WGS) entry which is preliminary data.</text>
</comment>
<dbReference type="Proteomes" id="UP001642540">
    <property type="component" value="Unassembled WGS sequence"/>
</dbReference>
<dbReference type="InterPro" id="IPR002083">
    <property type="entry name" value="MATH/TRAF_dom"/>
</dbReference>
<dbReference type="EMBL" id="CAXLJM020000004">
    <property type="protein sequence ID" value="CAL8069520.1"/>
    <property type="molecule type" value="Genomic_DNA"/>
</dbReference>
<dbReference type="PROSITE" id="PS50097">
    <property type="entry name" value="BTB"/>
    <property type="match status" value="1"/>
</dbReference>
<feature type="region of interest" description="Disordered" evidence="1">
    <location>
        <begin position="1"/>
        <end position="33"/>
    </location>
</feature>
<proteinExistence type="predicted"/>
<dbReference type="SUPFAM" id="SSF49599">
    <property type="entry name" value="TRAF domain-like"/>
    <property type="match status" value="1"/>
</dbReference>
<gene>
    <name evidence="4" type="ORF">ODALV1_LOCUS810</name>
</gene>
<dbReference type="InterPro" id="IPR000210">
    <property type="entry name" value="BTB/POZ_dom"/>
</dbReference>
<organism evidence="4 5">
    <name type="scientific">Orchesella dallaii</name>
    <dbReference type="NCBI Taxonomy" id="48710"/>
    <lineage>
        <taxon>Eukaryota</taxon>
        <taxon>Metazoa</taxon>
        <taxon>Ecdysozoa</taxon>
        <taxon>Arthropoda</taxon>
        <taxon>Hexapoda</taxon>
        <taxon>Collembola</taxon>
        <taxon>Entomobryomorpha</taxon>
        <taxon>Entomobryoidea</taxon>
        <taxon>Orchesellidae</taxon>
        <taxon>Orchesellinae</taxon>
        <taxon>Orchesella</taxon>
    </lineage>
</organism>
<evidence type="ECO:0000259" key="3">
    <source>
        <dbReference type="PROSITE" id="PS50144"/>
    </source>
</evidence>
<evidence type="ECO:0000259" key="2">
    <source>
        <dbReference type="PROSITE" id="PS50097"/>
    </source>
</evidence>
<protein>
    <submittedName>
        <fullName evidence="4">Uncharacterized protein</fullName>
    </submittedName>
</protein>
<dbReference type="PANTHER" id="PTHR24413">
    <property type="entry name" value="SPECKLE-TYPE POZ PROTEIN"/>
    <property type="match status" value="1"/>
</dbReference>
<evidence type="ECO:0000313" key="4">
    <source>
        <dbReference type="EMBL" id="CAL8069520.1"/>
    </source>
</evidence>
<dbReference type="Gene3D" id="1.25.40.420">
    <property type="match status" value="1"/>
</dbReference>
<feature type="domain" description="BTB" evidence="2">
    <location>
        <begin position="240"/>
        <end position="307"/>
    </location>
</feature>
<dbReference type="CDD" id="cd00121">
    <property type="entry name" value="MATH"/>
    <property type="match status" value="1"/>
</dbReference>
<dbReference type="Gene3D" id="2.60.210.10">
    <property type="entry name" value="Apoptosis, Tumor Necrosis Factor Receptor Associated Protein 2, Chain A"/>
    <property type="match status" value="1"/>
</dbReference>
<sequence>MSQNPIPFGSGSAGVSGSEGTSSNQAATGFRNPPKRQRLDLAVELEKVDFIASTGIQSKEFSFLWNLSDYSTLSNFKVVKSPSFGSPNTPYSWQLEIVPSRKVDAEYFFGVCLRIAEFGEGLKSVKAGFEIAIVNVDKKSYKSVDRSLHKFEKDEDKNFCAFPKFIPTQNLLRLVHICNDSLQIYCKIWIFVDLTESLSSGDHARNGIEALRTSNKERDQRHRKMLANDLGKMLRDESMTDFCIKGESIILKVHKFILAARSPVFADMFSDNGSLENRDSMDINEYHGLVVKGMIEYFYTGKINPSLKTVEHTPALLEIASEYKLTGLKAELEKDLANSIDTTNVVKLLELALACDALYLKSRVLGFITRNKDQVMQTEAFQNLVNDSTTGPLKEIFVLLKSIKREIE</sequence>
<evidence type="ECO:0000313" key="5">
    <source>
        <dbReference type="Proteomes" id="UP001642540"/>
    </source>
</evidence>
<dbReference type="InterPro" id="IPR008974">
    <property type="entry name" value="TRAF-like"/>
</dbReference>
<dbReference type="CDD" id="cd18186">
    <property type="entry name" value="BTB_POZ_ZBTB_KLHL-like"/>
    <property type="match status" value="1"/>
</dbReference>
<accession>A0ABP1PLP7</accession>
<feature type="compositionally biased region" description="Low complexity" evidence="1">
    <location>
        <begin position="9"/>
        <end position="23"/>
    </location>
</feature>
<dbReference type="Gene3D" id="3.30.710.10">
    <property type="entry name" value="Potassium Channel Kv1.1, Chain A"/>
    <property type="match status" value="1"/>
</dbReference>
<feature type="domain" description="MATH" evidence="3">
    <location>
        <begin position="60"/>
        <end position="188"/>
    </location>
</feature>
<dbReference type="PROSITE" id="PS50144">
    <property type="entry name" value="MATH"/>
    <property type="match status" value="1"/>
</dbReference>
<reference evidence="4 5" key="1">
    <citation type="submission" date="2024-08" db="EMBL/GenBank/DDBJ databases">
        <authorList>
            <person name="Cucini C."/>
            <person name="Frati F."/>
        </authorList>
    </citation>
    <scope>NUCLEOTIDE SEQUENCE [LARGE SCALE GENOMIC DNA]</scope>
</reference>
<name>A0ABP1PLP7_9HEXA</name>
<dbReference type="Pfam" id="PF00651">
    <property type="entry name" value="BTB"/>
    <property type="match status" value="1"/>
</dbReference>
<dbReference type="InterPro" id="IPR011333">
    <property type="entry name" value="SKP1/BTB/POZ_sf"/>
</dbReference>
<dbReference type="SUPFAM" id="SSF54695">
    <property type="entry name" value="POZ domain"/>
    <property type="match status" value="1"/>
</dbReference>
<dbReference type="SMART" id="SM00225">
    <property type="entry name" value="BTB"/>
    <property type="match status" value="1"/>
</dbReference>